<proteinExistence type="predicted"/>
<evidence type="ECO:0000313" key="6">
    <source>
        <dbReference type="EMBL" id="KRO73141.1"/>
    </source>
</evidence>
<dbReference type="PROSITE" id="PS51677">
    <property type="entry name" value="NODB"/>
    <property type="match status" value="1"/>
</dbReference>
<dbReference type="PANTHER" id="PTHR34216">
    <property type="match status" value="1"/>
</dbReference>
<reference evidence="6 7" key="1">
    <citation type="submission" date="2015-10" db="EMBL/GenBank/DDBJ databases">
        <title>Metagenome-Assembled Genomes uncover a global brackish microbiome.</title>
        <authorList>
            <person name="Hugerth L.W."/>
            <person name="Larsson J."/>
            <person name="Alneberg J."/>
            <person name="Lindh M.V."/>
            <person name="Legrand C."/>
            <person name="Pinhassi J."/>
            <person name="Andersson A.F."/>
        </authorList>
    </citation>
    <scope>NUCLEOTIDE SEQUENCE [LARGE SCALE GENOMIC DNA]</scope>
    <source>
        <strain evidence="6">BACL4 MAG-120507-bin80</strain>
    </source>
</reference>
<evidence type="ECO:0000259" key="4">
    <source>
        <dbReference type="PROSITE" id="PS50835"/>
    </source>
</evidence>
<sequence length="351" mass="38719">MRAATLHGQTARHLSFAFWLCALFVCPVALADQNAVISVYHHVSASTPPSTSLSPEAFRAHLSFLAENNFTVLPLTQILTTLNDGDDLPDRTVAITFDDGYESIYSTAFPLLREFGFPFTVFVSTGPIDRQQTGYMTWEQLSTLHRAAVVIGNHGTEHRSLLELSDSEARVDILAAQARITEELGPQPRLFAYPYGEFNDASKRLLADLGYAGFAQNSGAVGPTTEQTALPRFPLAGLYSGLEGATLKYSTLAFDVQTLEPLSPQTQLTAPSARVRFEEGDYSQARVACFDDGDPMAIAWEVDLSEDNVATLSTNAKQRGRRWNYVCTAPHTGSGRYFWFSQPWFDESKPQ</sequence>
<evidence type="ECO:0008006" key="8">
    <source>
        <dbReference type="Google" id="ProtNLM"/>
    </source>
</evidence>
<feature type="signal peptide" evidence="3">
    <location>
        <begin position="1"/>
        <end position="31"/>
    </location>
</feature>
<comment type="subcellular location">
    <subcellularLocation>
        <location evidence="1">Secreted</location>
    </subcellularLocation>
</comment>
<dbReference type="InterPro" id="IPR002509">
    <property type="entry name" value="NODB_dom"/>
</dbReference>
<evidence type="ECO:0000313" key="7">
    <source>
        <dbReference type="Proteomes" id="UP000051934"/>
    </source>
</evidence>
<feature type="domain" description="Ig-like" evidence="4">
    <location>
        <begin position="264"/>
        <end position="334"/>
    </location>
</feature>
<protein>
    <recommendedName>
        <fullName evidence="8">NodB homology domain-containing protein</fullName>
    </recommendedName>
</protein>
<dbReference type="InterPro" id="IPR007110">
    <property type="entry name" value="Ig-like_dom"/>
</dbReference>
<dbReference type="GO" id="GO:0016810">
    <property type="term" value="F:hydrolase activity, acting on carbon-nitrogen (but not peptide) bonds"/>
    <property type="evidence" value="ECO:0007669"/>
    <property type="project" value="InterPro"/>
</dbReference>
<evidence type="ECO:0000256" key="1">
    <source>
        <dbReference type="ARBA" id="ARBA00004613"/>
    </source>
</evidence>
<evidence type="ECO:0000256" key="3">
    <source>
        <dbReference type="SAM" id="SignalP"/>
    </source>
</evidence>
<evidence type="ECO:0000256" key="2">
    <source>
        <dbReference type="ARBA" id="ARBA00022729"/>
    </source>
</evidence>
<keyword evidence="2 3" id="KW-0732">Signal</keyword>
<organism evidence="6 7">
    <name type="scientific">OM182 bacterium BACL3 MAG-120507-bin80</name>
    <dbReference type="NCBI Taxonomy" id="1655577"/>
    <lineage>
        <taxon>Bacteria</taxon>
        <taxon>Pseudomonadati</taxon>
        <taxon>Pseudomonadota</taxon>
        <taxon>Gammaproteobacteria</taxon>
        <taxon>OMG group</taxon>
        <taxon>OM182 clade</taxon>
    </lineage>
</organism>
<dbReference type="CDD" id="cd10973">
    <property type="entry name" value="CE4_DAC_u4_5s"/>
    <property type="match status" value="1"/>
</dbReference>
<dbReference type="AlphaFoldDB" id="A0A0R2SE90"/>
<dbReference type="SUPFAM" id="SSF88713">
    <property type="entry name" value="Glycoside hydrolase/deacetylase"/>
    <property type="match status" value="1"/>
</dbReference>
<dbReference type="GO" id="GO:0005576">
    <property type="term" value="C:extracellular region"/>
    <property type="evidence" value="ECO:0007669"/>
    <property type="project" value="UniProtKB-SubCell"/>
</dbReference>
<dbReference type="EMBL" id="LIBB01000025">
    <property type="protein sequence ID" value="KRO73141.1"/>
    <property type="molecule type" value="Genomic_DNA"/>
</dbReference>
<dbReference type="Pfam" id="PF01522">
    <property type="entry name" value="Polysacc_deac_1"/>
    <property type="match status" value="1"/>
</dbReference>
<feature type="chain" id="PRO_5006423613" description="NodB homology domain-containing protein" evidence="3">
    <location>
        <begin position="32"/>
        <end position="351"/>
    </location>
</feature>
<dbReference type="Proteomes" id="UP000051934">
    <property type="component" value="Unassembled WGS sequence"/>
</dbReference>
<dbReference type="InterPro" id="IPR051398">
    <property type="entry name" value="Polysacch_Deacetylase"/>
</dbReference>
<evidence type="ECO:0000259" key="5">
    <source>
        <dbReference type="PROSITE" id="PS51677"/>
    </source>
</evidence>
<dbReference type="Gene3D" id="3.20.20.370">
    <property type="entry name" value="Glycoside hydrolase/deacetylase"/>
    <property type="match status" value="1"/>
</dbReference>
<dbReference type="InterPro" id="IPR011330">
    <property type="entry name" value="Glyco_hydro/deAcase_b/a-brl"/>
</dbReference>
<gene>
    <name evidence="6" type="ORF">ABR69_08910</name>
</gene>
<dbReference type="PANTHER" id="PTHR34216:SF3">
    <property type="entry name" value="POLY-BETA-1,6-N-ACETYL-D-GLUCOSAMINE N-DEACETYLASE"/>
    <property type="match status" value="1"/>
</dbReference>
<feature type="domain" description="NodB homology" evidence="5">
    <location>
        <begin position="91"/>
        <end position="351"/>
    </location>
</feature>
<accession>A0A0R2SE90</accession>
<dbReference type="PROSITE" id="PS50835">
    <property type="entry name" value="IG_LIKE"/>
    <property type="match status" value="1"/>
</dbReference>
<comment type="caution">
    <text evidence="6">The sequence shown here is derived from an EMBL/GenBank/DDBJ whole genome shotgun (WGS) entry which is preliminary data.</text>
</comment>
<dbReference type="GO" id="GO:0005975">
    <property type="term" value="P:carbohydrate metabolic process"/>
    <property type="evidence" value="ECO:0007669"/>
    <property type="project" value="InterPro"/>
</dbReference>
<name>A0A0R2SE90_9GAMM</name>